<dbReference type="Proteomes" id="UP000307173">
    <property type="component" value="Unassembled WGS sequence"/>
</dbReference>
<accession>A0A4T0X4E1</accession>
<name>A0A4T0X4E1_9ASCO</name>
<keyword evidence="2" id="KW-1185">Reference proteome</keyword>
<evidence type="ECO:0000313" key="1">
    <source>
        <dbReference type="EMBL" id="TID30311.1"/>
    </source>
</evidence>
<organism evidence="1 2">
    <name type="scientific">Pichia inconspicua</name>
    <dbReference type="NCBI Taxonomy" id="52247"/>
    <lineage>
        <taxon>Eukaryota</taxon>
        <taxon>Fungi</taxon>
        <taxon>Dikarya</taxon>
        <taxon>Ascomycota</taxon>
        <taxon>Saccharomycotina</taxon>
        <taxon>Pichiomycetes</taxon>
        <taxon>Pichiales</taxon>
        <taxon>Pichiaceae</taxon>
        <taxon>Pichia</taxon>
    </lineage>
</organism>
<dbReference type="AlphaFoldDB" id="A0A4T0X4E1"/>
<sequence length="75" mass="8832">MEDLRLRYCVGYDELKGVLKVENDVDVVRYVVEMYEGSVIDDVKRCVYFKESNDKVSVNEVIQVLERVISRIKNE</sequence>
<gene>
    <name evidence="1" type="ORF">CANINC_001098</name>
</gene>
<protein>
    <submittedName>
        <fullName evidence="1">Uncharacterized protein</fullName>
    </submittedName>
</protein>
<dbReference type="EMBL" id="SELW01000165">
    <property type="protein sequence ID" value="TID30311.1"/>
    <property type="molecule type" value="Genomic_DNA"/>
</dbReference>
<reference evidence="1 2" key="1">
    <citation type="journal article" date="2019" name="Front. Genet.">
        <title>Whole-Genome Sequencing of the Opportunistic Yeast Pathogen Candida inconspicua Uncovers Its Hybrid Origin.</title>
        <authorList>
            <person name="Mixao V."/>
            <person name="Hansen A.P."/>
            <person name="Saus E."/>
            <person name="Boekhout T."/>
            <person name="Lass-Florl C."/>
            <person name="Gabaldon T."/>
        </authorList>
    </citation>
    <scope>NUCLEOTIDE SEQUENCE [LARGE SCALE GENOMIC DNA]</scope>
    <source>
        <strain evidence="1 2">CBS 180</strain>
    </source>
</reference>
<evidence type="ECO:0000313" key="2">
    <source>
        <dbReference type="Proteomes" id="UP000307173"/>
    </source>
</evidence>
<proteinExistence type="predicted"/>
<comment type="caution">
    <text evidence="1">The sequence shown here is derived from an EMBL/GenBank/DDBJ whole genome shotgun (WGS) entry which is preliminary data.</text>
</comment>